<dbReference type="EMBL" id="CP020660">
    <property type="protein sequence ID" value="ATF08988.1"/>
    <property type="molecule type" value="Genomic_DNA"/>
</dbReference>
<accession>A0A291B7K9</accession>
<sequence length="40" mass="4634">MIDVNTYEIIVSELDAPRVTDSEMPLNVFTQTYRKINETS</sequence>
<dbReference type="AlphaFoldDB" id="A0A291B7K9"/>
<evidence type="ECO:0000313" key="2">
    <source>
        <dbReference type="Proteomes" id="UP000218160"/>
    </source>
</evidence>
<name>A0A291B7K9_9GAMM</name>
<evidence type="ECO:0000313" key="1">
    <source>
        <dbReference type="EMBL" id="ATF08988.1"/>
    </source>
</evidence>
<protein>
    <recommendedName>
        <fullName evidence="3">Mobile element protein</fullName>
    </recommendedName>
</protein>
<organism evidence="1 2">
    <name type="scientific">Candidatus Enterovibrio altilux</name>
    <dbReference type="NCBI Taxonomy" id="1927128"/>
    <lineage>
        <taxon>Bacteria</taxon>
        <taxon>Pseudomonadati</taxon>
        <taxon>Pseudomonadota</taxon>
        <taxon>Gammaproteobacteria</taxon>
        <taxon>Vibrionales</taxon>
        <taxon>Vibrionaceae</taxon>
        <taxon>Enterovibrio</taxon>
    </lineage>
</organism>
<evidence type="ECO:0008006" key="3">
    <source>
        <dbReference type="Google" id="ProtNLM"/>
    </source>
</evidence>
<dbReference type="Proteomes" id="UP000218160">
    <property type="component" value="Chromosome 1"/>
</dbReference>
<keyword evidence="2" id="KW-1185">Reference proteome</keyword>
<reference evidence="2" key="1">
    <citation type="submission" date="2017-04" db="EMBL/GenBank/DDBJ databases">
        <title>Genome evolution of the luminous symbionts of deep sea anglerfish.</title>
        <authorList>
            <person name="Hendry T.A."/>
        </authorList>
    </citation>
    <scope>NUCLEOTIDE SEQUENCE [LARGE SCALE GENOMIC DNA]</scope>
</reference>
<gene>
    <name evidence="1" type="ORF">BTN50_0459</name>
</gene>
<dbReference type="RefSeq" id="WP_394336763.1">
    <property type="nucleotide sequence ID" value="NZ_CP020660.1"/>
</dbReference>
<dbReference type="KEGG" id="elux:BTN50_0459"/>
<proteinExistence type="predicted"/>